<reference evidence="2 3" key="1">
    <citation type="submission" date="2024-06" db="EMBL/GenBank/DDBJ databases">
        <title>The Natural Products Discovery Center: Release of the First 8490 Sequenced Strains for Exploring Actinobacteria Biosynthetic Diversity.</title>
        <authorList>
            <person name="Kalkreuter E."/>
            <person name="Kautsar S.A."/>
            <person name="Yang D."/>
            <person name="Bader C.D."/>
            <person name="Teijaro C.N."/>
            <person name="Fluegel L."/>
            <person name="Davis C.M."/>
            <person name="Simpson J.R."/>
            <person name="Lauterbach L."/>
            <person name="Steele A.D."/>
            <person name="Gui C."/>
            <person name="Meng S."/>
            <person name="Li G."/>
            <person name="Viehrig K."/>
            <person name="Ye F."/>
            <person name="Su P."/>
            <person name="Kiefer A.F."/>
            <person name="Nichols A."/>
            <person name="Cepeda A.J."/>
            <person name="Yan W."/>
            <person name="Fan B."/>
            <person name="Jiang Y."/>
            <person name="Adhikari A."/>
            <person name="Zheng C.-J."/>
            <person name="Schuster L."/>
            <person name="Cowan T.M."/>
            <person name="Smanski M.J."/>
            <person name="Chevrette M.G."/>
            <person name="De Carvalho L.P.S."/>
            <person name="Shen B."/>
        </authorList>
    </citation>
    <scope>NUCLEOTIDE SEQUENCE [LARGE SCALE GENOMIC DNA]</scope>
    <source>
        <strain evidence="2 3">NPDC038104</strain>
    </source>
</reference>
<organism evidence="2 3">
    <name type="scientific">Streptomyces fragilis</name>
    <dbReference type="NCBI Taxonomy" id="67301"/>
    <lineage>
        <taxon>Bacteria</taxon>
        <taxon>Bacillati</taxon>
        <taxon>Actinomycetota</taxon>
        <taxon>Actinomycetes</taxon>
        <taxon>Kitasatosporales</taxon>
        <taxon>Streptomycetaceae</taxon>
        <taxon>Streptomyces</taxon>
    </lineage>
</organism>
<dbReference type="RefSeq" id="WP_108955263.1">
    <property type="nucleotide sequence ID" value="NZ_BEVZ01000005.1"/>
</dbReference>
<keyword evidence="1" id="KW-0732">Signal</keyword>
<evidence type="ECO:0000313" key="3">
    <source>
        <dbReference type="Proteomes" id="UP001550850"/>
    </source>
</evidence>
<name>A0ABV2YGU0_9ACTN</name>
<sequence length="119" mass="12488">MSRSPLALAALLATAGAAHFARPRVFDGIVPRGLPGSARAWTYASGAAELALAAGLAAPRTRRTAALATAAFLVGVFPANVKMARDWSRRPAPMKAVAYGRLPLQVPLVLWARDVARKS</sequence>
<proteinExistence type="predicted"/>
<feature type="signal peptide" evidence="1">
    <location>
        <begin position="1"/>
        <end position="20"/>
    </location>
</feature>
<feature type="chain" id="PRO_5045886323" description="DoxX family protein" evidence="1">
    <location>
        <begin position="21"/>
        <end position="119"/>
    </location>
</feature>
<dbReference type="PANTHER" id="PTHR36974:SF1">
    <property type="entry name" value="DOXX FAMILY MEMBRANE PROTEIN"/>
    <property type="match status" value="1"/>
</dbReference>
<keyword evidence="3" id="KW-1185">Reference proteome</keyword>
<evidence type="ECO:0000256" key="1">
    <source>
        <dbReference type="SAM" id="SignalP"/>
    </source>
</evidence>
<accession>A0ABV2YGU0</accession>
<dbReference type="Proteomes" id="UP001550850">
    <property type="component" value="Unassembled WGS sequence"/>
</dbReference>
<gene>
    <name evidence="2" type="ORF">AB0E65_12145</name>
</gene>
<comment type="caution">
    <text evidence="2">The sequence shown here is derived from an EMBL/GenBank/DDBJ whole genome shotgun (WGS) entry which is preliminary data.</text>
</comment>
<dbReference type="PANTHER" id="PTHR36974">
    <property type="entry name" value="MEMBRANE PROTEIN-RELATED"/>
    <property type="match status" value="1"/>
</dbReference>
<evidence type="ECO:0000313" key="2">
    <source>
        <dbReference type="EMBL" id="MEU3554950.1"/>
    </source>
</evidence>
<protein>
    <recommendedName>
        <fullName evidence="4">DoxX family protein</fullName>
    </recommendedName>
</protein>
<evidence type="ECO:0008006" key="4">
    <source>
        <dbReference type="Google" id="ProtNLM"/>
    </source>
</evidence>
<dbReference type="EMBL" id="JBEZUR010000014">
    <property type="protein sequence ID" value="MEU3554950.1"/>
    <property type="molecule type" value="Genomic_DNA"/>
</dbReference>